<reference evidence="4" key="2">
    <citation type="submission" date="2023-05" db="EMBL/GenBank/DDBJ databases">
        <authorList>
            <consortium name="Lawrence Berkeley National Laboratory"/>
            <person name="Steindorff A."/>
            <person name="Hensen N."/>
            <person name="Bonometti L."/>
            <person name="Westerberg I."/>
            <person name="Brannstrom I.O."/>
            <person name="Guillou S."/>
            <person name="Cros-Aarteil S."/>
            <person name="Calhoun S."/>
            <person name="Haridas S."/>
            <person name="Kuo A."/>
            <person name="Mondo S."/>
            <person name="Pangilinan J."/>
            <person name="Riley R."/>
            <person name="Labutti K."/>
            <person name="Andreopoulos B."/>
            <person name="Lipzen A."/>
            <person name="Chen C."/>
            <person name="Yanf M."/>
            <person name="Daum C."/>
            <person name="Ng V."/>
            <person name="Clum A."/>
            <person name="Ohm R."/>
            <person name="Martin F."/>
            <person name="Silar P."/>
            <person name="Natvig D."/>
            <person name="Lalanne C."/>
            <person name="Gautier V."/>
            <person name="Ament-Velasquez S.L."/>
            <person name="Kruys A."/>
            <person name="Hutchinson M.I."/>
            <person name="Powell A.J."/>
            <person name="Barry K."/>
            <person name="Miller A.N."/>
            <person name="Grigoriev I.V."/>
            <person name="Debuchy R."/>
            <person name="Gladieux P."/>
            <person name="Thoren M.H."/>
            <person name="Johannesson H."/>
        </authorList>
    </citation>
    <scope>NUCLEOTIDE SEQUENCE</scope>
    <source>
        <strain evidence="4">PSN293</strain>
    </source>
</reference>
<gene>
    <name evidence="4" type="ORF">QBC37DRAFT_391849</name>
</gene>
<dbReference type="InterPro" id="IPR007111">
    <property type="entry name" value="NACHT_NTPase"/>
</dbReference>
<dbReference type="Pfam" id="PF24883">
    <property type="entry name" value="NPHP3_N"/>
    <property type="match status" value="1"/>
</dbReference>
<dbReference type="PROSITE" id="PS50294">
    <property type="entry name" value="WD_REPEATS_REGION"/>
    <property type="match status" value="2"/>
</dbReference>
<dbReference type="AlphaFoldDB" id="A0AAN7B2N8"/>
<dbReference type="FunFam" id="3.40.50.300:FF:001638">
    <property type="entry name" value="NACHT and WD40 domain protein"/>
    <property type="match status" value="1"/>
</dbReference>
<dbReference type="SMART" id="SM00320">
    <property type="entry name" value="WD40"/>
    <property type="match status" value="3"/>
</dbReference>
<organism evidence="4 5">
    <name type="scientific">Rhypophila decipiens</name>
    <dbReference type="NCBI Taxonomy" id="261697"/>
    <lineage>
        <taxon>Eukaryota</taxon>
        <taxon>Fungi</taxon>
        <taxon>Dikarya</taxon>
        <taxon>Ascomycota</taxon>
        <taxon>Pezizomycotina</taxon>
        <taxon>Sordariomycetes</taxon>
        <taxon>Sordariomycetidae</taxon>
        <taxon>Sordariales</taxon>
        <taxon>Naviculisporaceae</taxon>
        <taxon>Rhypophila</taxon>
    </lineage>
</organism>
<dbReference type="Pfam" id="PF00400">
    <property type="entry name" value="WD40"/>
    <property type="match status" value="2"/>
</dbReference>
<keyword evidence="1" id="KW-0677">Repeat</keyword>
<dbReference type="PROSITE" id="PS50837">
    <property type="entry name" value="NACHT"/>
    <property type="match status" value="1"/>
</dbReference>
<dbReference type="PROSITE" id="PS50082">
    <property type="entry name" value="WD_REPEATS_2"/>
    <property type="match status" value="2"/>
</dbReference>
<comment type="caution">
    <text evidence="4">The sequence shown here is derived from an EMBL/GenBank/DDBJ whole genome shotgun (WGS) entry which is preliminary data.</text>
</comment>
<dbReference type="InterPro" id="IPR001680">
    <property type="entry name" value="WD40_rpt"/>
</dbReference>
<proteinExistence type="predicted"/>
<evidence type="ECO:0000259" key="3">
    <source>
        <dbReference type="PROSITE" id="PS50837"/>
    </source>
</evidence>
<evidence type="ECO:0000256" key="2">
    <source>
        <dbReference type="PROSITE-ProRule" id="PRU00221"/>
    </source>
</evidence>
<dbReference type="InterPro" id="IPR056884">
    <property type="entry name" value="NPHP3-like_N"/>
</dbReference>
<dbReference type="InterPro" id="IPR010730">
    <property type="entry name" value="HET"/>
</dbReference>
<keyword evidence="2" id="KW-0853">WD repeat</keyword>
<dbReference type="Gene3D" id="3.40.50.300">
    <property type="entry name" value="P-loop containing nucleotide triphosphate hydrolases"/>
    <property type="match status" value="1"/>
</dbReference>
<dbReference type="SUPFAM" id="SSF50978">
    <property type="entry name" value="WD40 repeat-like"/>
    <property type="match status" value="1"/>
</dbReference>
<dbReference type="InterPro" id="IPR027417">
    <property type="entry name" value="P-loop_NTPase"/>
</dbReference>
<reference evidence="4" key="1">
    <citation type="journal article" date="2023" name="Mol. Phylogenet. Evol.">
        <title>Genome-scale phylogeny and comparative genomics of the fungal order Sordariales.</title>
        <authorList>
            <person name="Hensen N."/>
            <person name="Bonometti L."/>
            <person name="Westerberg I."/>
            <person name="Brannstrom I.O."/>
            <person name="Guillou S."/>
            <person name="Cros-Aarteil S."/>
            <person name="Calhoun S."/>
            <person name="Haridas S."/>
            <person name="Kuo A."/>
            <person name="Mondo S."/>
            <person name="Pangilinan J."/>
            <person name="Riley R."/>
            <person name="LaButti K."/>
            <person name="Andreopoulos B."/>
            <person name="Lipzen A."/>
            <person name="Chen C."/>
            <person name="Yan M."/>
            <person name="Daum C."/>
            <person name="Ng V."/>
            <person name="Clum A."/>
            <person name="Steindorff A."/>
            <person name="Ohm R.A."/>
            <person name="Martin F."/>
            <person name="Silar P."/>
            <person name="Natvig D.O."/>
            <person name="Lalanne C."/>
            <person name="Gautier V."/>
            <person name="Ament-Velasquez S.L."/>
            <person name="Kruys A."/>
            <person name="Hutchinson M.I."/>
            <person name="Powell A.J."/>
            <person name="Barry K."/>
            <person name="Miller A.N."/>
            <person name="Grigoriev I.V."/>
            <person name="Debuchy R."/>
            <person name="Gladieux P."/>
            <person name="Hiltunen Thoren M."/>
            <person name="Johannesson H."/>
        </authorList>
    </citation>
    <scope>NUCLEOTIDE SEQUENCE</scope>
    <source>
        <strain evidence="4">PSN293</strain>
    </source>
</reference>
<feature type="repeat" description="WD" evidence="2">
    <location>
        <begin position="877"/>
        <end position="918"/>
    </location>
</feature>
<dbReference type="EMBL" id="MU858234">
    <property type="protein sequence ID" value="KAK4208673.1"/>
    <property type="molecule type" value="Genomic_DNA"/>
</dbReference>
<feature type="domain" description="NACHT" evidence="3">
    <location>
        <begin position="303"/>
        <end position="634"/>
    </location>
</feature>
<feature type="repeat" description="WD" evidence="2">
    <location>
        <begin position="835"/>
        <end position="876"/>
    </location>
</feature>
<dbReference type="PANTHER" id="PTHR10622">
    <property type="entry name" value="HET DOMAIN-CONTAINING PROTEIN"/>
    <property type="match status" value="1"/>
</dbReference>
<dbReference type="PANTHER" id="PTHR10622:SF13">
    <property type="entry name" value="NACHT DOMAIN-CONTAINING PROTEIN"/>
    <property type="match status" value="1"/>
</dbReference>
<dbReference type="CDD" id="cd00200">
    <property type="entry name" value="WD40"/>
    <property type="match status" value="1"/>
</dbReference>
<dbReference type="InterPro" id="IPR036322">
    <property type="entry name" value="WD40_repeat_dom_sf"/>
</dbReference>
<dbReference type="Pfam" id="PF06985">
    <property type="entry name" value="HET"/>
    <property type="match status" value="1"/>
</dbReference>
<evidence type="ECO:0000313" key="4">
    <source>
        <dbReference type="EMBL" id="KAK4208673.1"/>
    </source>
</evidence>
<sequence>MRLLERDDAGGIRLTEDLLSNKIPPYAILSHRWGDGEVLFSDFRDGTAKNKAGYAKIQFCGDRAWRDGLQFFWVDTCCIDKSNSTELQEAINSMFRWYRNAAKCYAYLEDVSTSTHNFDDRSIWEPTFRASRWFTRGWTLQELIAPTSVEFFSREQVRLGDRKTLEQAIHDVTGIPVGALRGAPLSDFSVDERMAWIKKRTTTRDEDMAYSLFGIFDVQLPLIYSEGKQKAFRRLREEISKVTKPEQTFDEPEVRCLADLCVTDPRYDKKRIETVKGGLLKDSYCWVLSNAQFQRWHDGEDNRLLWIKGDPGKGKTMLLCGIIDELMMSSPSSFLSFFFCQATDERINNATAVLRGLIYLLISQQPALISHARQYHDLIGKGAFEGTNSWFTLREIFKAILQDPGLRTTYLIVDALDECMTDLPRLLELVAEMSCISPRVRWIVSSRNWPQIEEQLAMAEQNARLSLELNAESIAAAVNTYIDYKVLHLSHRKKYDIETRAAVVSYLSSNANGTFLWVALVCQALADPKVRKRHTLTKLHTFPPGLDDLYARMMDQISKSEDADLCKEILAIATIVRRPISLPELATLVEMGGDISDLEELVALCGSFLTLRDQTIYFVHQSAKDFLQGKATHQGSRDAFKQVFPLGTGTVNHNIFLRSLNTMLTVLRRDMYGLKAPGFPINEVETPSPDPLASVRYSCVFWVDHLHDSTSNKDAPRWNTLNAVQTFLEQKYLYWLEALSLLRTMSEGVIAIRRLNDLLGRTENSQLTKFVWDAYRFTLAYGWVVEQAPLQAYASALVFAPASSLVKKKFRAEEPSWISTKPAVEADWNACLQTLEGHRHSVTSVAFSPDGQRLASASPDQTIKIWDPASGQCLQTLEGHRSWVRSVAFSPDGQRLASGSADQTIKIWDPASGQCLQTLEGHYSLVHSLFSPDNPERYRYRLGRDQTWIICNGRNLIWFPPEYRPSCSAIQGQMVSIGCTSGRVFTVGFSYDV</sequence>
<name>A0AAN7B2N8_9PEZI</name>
<dbReference type="SUPFAM" id="SSF52540">
    <property type="entry name" value="P-loop containing nucleoside triphosphate hydrolases"/>
    <property type="match status" value="1"/>
</dbReference>
<evidence type="ECO:0000313" key="5">
    <source>
        <dbReference type="Proteomes" id="UP001301769"/>
    </source>
</evidence>
<dbReference type="Proteomes" id="UP001301769">
    <property type="component" value="Unassembled WGS sequence"/>
</dbReference>
<accession>A0AAN7B2N8</accession>
<dbReference type="Gene3D" id="2.130.10.10">
    <property type="entry name" value="YVTN repeat-like/Quinoprotein amine dehydrogenase"/>
    <property type="match status" value="1"/>
</dbReference>
<dbReference type="InterPro" id="IPR015943">
    <property type="entry name" value="WD40/YVTN_repeat-like_dom_sf"/>
</dbReference>
<keyword evidence="5" id="KW-1185">Reference proteome</keyword>
<evidence type="ECO:0000256" key="1">
    <source>
        <dbReference type="ARBA" id="ARBA00022737"/>
    </source>
</evidence>
<protein>
    <recommendedName>
        <fullName evidence="3">NACHT domain-containing protein</fullName>
    </recommendedName>
</protein>